<evidence type="ECO:0000313" key="1">
    <source>
        <dbReference type="EMBL" id="ANE47770.1"/>
    </source>
</evidence>
<protein>
    <recommendedName>
        <fullName evidence="3">Hydrolase</fullName>
    </recommendedName>
</protein>
<dbReference type="EMBL" id="CP011388">
    <property type="protein sequence ID" value="ANE47770.1"/>
    <property type="molecule type" value="Genomic_DNA"/>
</dbReference>
<dbReference type="KEGG" id="pswu:SY83_17440"/>
<dbReference type="OrthoDB" id="2706506at2"/>
<accession>A0A172TL68</accession>
<keyword evidence="2" id="KW-1185">Reference proteome</keyword>
<name>A0A172TL68_9BACL</name>
<dbReference type="RefSeq" id="WP_068608811.1">
    <property type="nucleotide sequence ID" value="NZ_CP011388.1"/>
</dbReference>
<dbReference type="AlphaFoldDB" id="A0A172TL68"/>
<proteinExistence type="predicted"/>
<evidence type="ECO:0000313" key="2">
    <source>
        <dbReference type="Proteomes" id="UP000076927"/>
    </source>
</evidence>
<dbReference type="Proteomes" id="UP000076927">
    <property type="component" value="Chromosome"/>
</dbReference>
<dbReference type="STRING" id="1178515.SY83_17440"/>
<organism evidence="1 2">
    <name type="scientific">Paenibacillus swuensis</name>
    <dbReference type="NCBI Taxonomy" id="1178515"/>
    <lineage>
        <taxon>Bacteria</taxon>
        <taxon>Bacillati</taxon>
        <taxon>Bacillota</taxon>
        <taxon>Bacilli</taxon>
        <taxon>Bacillales</taxon>
        <taxon>Paenibacillaceae</taxon>
        <taxon>Paenibacillus</taxon>
    </lineage>
</organism>
<sequence length="103" mass="12239">MEKETYYISVAEAFVRKETYGENYEFVIRATEEEAESLMEHMNTLQTDDEKSHFKAMIPYKSNETDSTNLEFKDDMKTLYRKIHELGTEETKQHIESMNIVQV</sequence>
<reference evidence="1 2" key="1">
    <citation type="submission" date="2015-01" db="EMBL/GenBank/DDBJ databases">
        <title>Paenibacillus swuensis/DY6/whole genome sequencing.</title>
        <authorList>
            <person name="Kim M.K."/>
            <person name="Srinivasan S."/>
            <person name="Lee J.-J."/>
        </authorList>
    </citation>
    <scope>NUCLEOTIDE SEQUENCE [LARGE SCALE GENOMIC DNA]</scope>
    <source>
        <strain evidence="1 2">DY6</strain>
    </source>
</reference>
<gene>
    <name evidence="1" type="ORF">SY83_17440</name>
</gene>
<evidence type="ECO:0008006" key="3">
    <source>
        <dbReference type="Google" id="ProtNLM"/>
    </source>
</evidence>
<dbReference type="PATRIC" id="fig|1178515.4.peg.3511"/>